<dbReference type="PATRIC" id="fig|1423727.3.peg.434"/>
<proteinExistence type="predicted"/>
<dbReference type="AlphaFoldDB" id="A0A0R2B1T5"/>
<comment type="caution">
    <text evidence="2">The sequence shown here is derived from an EMBL/GenBank/DDBJ whole genome shotgun (WGS) entry which is preliminary data.</text>
</comment>
<dbReference type="Proteomes" id="UP000051672">
    <property type="component" value="Unassembled WGS sequence"/>
</dbReference>
<gene>
    <name evidence="2" type="ORF">FC34_GL000432</name>
</gene>
<dbReference type="SMART" id="SM01117">
    <property type="entry name" value="Cyt-b5"/>
    <property type="match status" value="1"/>
</dbReference>
<evidence type="ECO:0000259" key="1">
    <source>
        <dbReference type="SMART" id="SM01117"/>
    </source>
</evidence>
<dbReference type="Gene3D" id="3.10.120.10">
    <property type="entry name" value="Cytochrome b5-like heme/steroid binding domain"/>
    <property type="match status" value="1"/>
</dbReference>
<dbReference type="EMBL" id="AYZQ01000001">
    <property type="protein sequence ID" value="KRM72722.1"/>
    <property type="molecule type" value="Genomic_DNA"/>
</dbReference>
<sequence>MSEQTFTKAQLAEYDGIQKPEKYVAIDGVVYDVSAAGAWSGPNYHGNVAGQDLTEAIQKSPHKLVVLTRLPVIGKYIG</sequence>
<dbReference type="SUPFAM" id="SSF55856">
    <property type="entry name" value="Cytochrome b5-like heme/steroid binding domain"/>
    <property type="match status" value="1"/>
</dbReference>
<keyword evidence="3" id="KW-1185">Reference proteome</keyword>
<dbReference type="InterPro" id="IPR036400">
    <property type="entry name" value="Cyt_B5-like_heme/steroid_sf"/>
</dbReference>
<accession>A0A0R2B1T5</accession>
<dbReference type="OrthoDB" id="9785263at2"/>
<feature type="domain" description="Cytochrome b5 heme-binding" evidence="1">
    <location>
        <begin position="6"/>
        <end position="77"/>
    </location>
</feature>
<evidence type="ECO:0000313" key="2">
    <source>
        <dbReference type="EMBL" id="KRM72722.1"/>
    </source>
</evidence>
<evidence type="ECO:0000313" key="3">
    <source>
        <dbReference type="Proteomes" id="UP000051672"/>
    </source>
</evidence>
<name>A0A0R2B1T5_9LACO</name>
<protein>
    <recommendedName>
        <fullName evidence="1">Cytochrome b5 heme-binding domain-containing protein</fullName>
    </recommendedName>
</protein>
<dbReference type="InterPro" id="IPR001199">
    <property type="entry name" value="Cyt_B5-like_heme/steroid-bd"/>
</dbReference>
<dbReference type="STRING" id="1423727.FC34_GL000432"/>
<dbReference type="Pfam" id="PF00173">
    <property type="entry name" value="Cyt-b5"/>
    <property type="match status" value="1"/>
</dbReference>
<reference evidence="2 3" key="1">
    <citation type="journal article" date="2015" name="Genome Announc.">
        <title>Expanding the biotechnology potential of lactobacilli through comparative genomics of 213 strains and associated genera.</title>
        <authorList>
            <person name="Sun Z."/>
            <person name="Harris H.M."/>
            <person name="McCann A."/>
            <person name="Guo C."/>
            <person name="Argimon S."/>
            <person name="Zhang W."/>
            <person name="Yang X."/>
            <person name="Jeffery I.B."/>
            <person name="Cooney J.C."/>
            <person name="Kagawa T.F."/>
            <person name="Liu W."/>
            <person name="Song Y."/>
            <person name="Salvetti E."/>
            <person name="Wrobel A."/>
            <person name="Rasinkangas P."/>
            <person name="Parkhill J."/>
            <person name="Rea M.C."/>
            <person name="O'Sullivan O."/>
            <person name="Ritari J."/>
            <person name="Douillard F.P."/>
            <person name="Paul Ross R."/>
            <person name="Yang R."/>
            <person name="Briner A.E."/>
            <person name="Felis G.E."/>
            <person name="de Vos W.M."/>
            <person name="Barrangou R."/>
            <person name="Klaenhammer T.R."/>
            <person name="Caufield P.W."/>
            <person name="Cui Y."/>
            <person name="Zhang H."/>
            <person name="O'Toole P.W."/>
        </authorList>
    </citation>
    <scope>NUCLEOTIDE SEQUENCE [LARGE SCALE GENOMIC DNA]</scope>
    <source>
        <strain evidence="2 3">DSM 23927</strain>
    </source>
</reference>
<dbReference type="RefSeq" id="WP_057893741.1">
    <property type="nucleotide sequence ID" value="NZ_AYZQ01000001.1"/>
</dbReference>
<organism evidence="2 3">
    <name type="scientific">Lacticaseibacillus brantae DSM 23927</name>
    <dbReference type="NCBI Taxonomy" id="1423727"/>
    <lineage>
        <taxon>Bacteria</taxon>
        <taxon>Bacillati</taxon>
        <taxon>Bacillota</taxon>
        <taxon>Bacilli</taxon>
        <taxon>Lactobacillales</taxon>
        <taxon>Lactobacillaceae</taxon>
        <taxon>Lacticaseibacillus</taxon>
    </lineage>
</organism>